<protein>
    <recommendedName>
        <fullName evidence="1">UPF0340 protein EDD58_102157</fullName>
    </recommendedName>
</protein>
<dbReference type="RefSeq" id="WP_131923579.1">
    <property type="nucleotide sequence ID" value="NZ_SMAG01000002.1"/>
</dbReference>
<dbReference type="OrthoDB" id="9803187at2"/>
<evidence type="ECO:0000313" key="3">
    <source>
        <dbReference type="Proteomes" id="UP000294937"/>
    </source>
</evidence>
<dbReference type="Gene3D" id="3.40.50.10360">
    <property type="entry name" value="Hypothetical protein TT1679"/>
    <property type="match status" value="1"/>
</dbReference>
<dbReference type="Pfam" id="PF04260">
    <property type="entry name" value="DUF436"/>
    <property type="match status" value="1"/>
</dbReference>
<accession>A0A4R3L742</accession>
<reference evidence="2 3" key="1">
    <citation type="submission" date="2019-03" db="EMBL/GenBank/DDBJ databases">
        <title>Genomic Encyclopedia of Type Strains, Phase IV (KMG-IV): sequencing the most valuable type-strain genomes for metagenomic binning, comparative biology and taxonomic classification.</title>
        <authorList>
            <person name="Goeker M."/>
        </authorList>
    </citation>
    <scope>NUCLEOTIDE SEQUENCE [LARGE SCALE GENOMIC DNA]</scope>
    <source>
        <strain evidence="2 3">DSM 45707</strain>
    </source>
</reference>
<name>A0A4R3L742_9BACL</name>
<dbReference type="InterPro" id="IPR006340">
    <property type="entry name" value="DUF436"/>
</dbReference>
<evidence type="ECO:0000256" key="1">
    <source>
        <dbReference type="HAMAP-Rule" id="MF_00800"/>
    </source>
</evidence>
<comment type="caution">
    <text evidence="2">The sequence shown here is derived from an EMBL/GenBank/DDBJ whole genome shotgun (WGS) entry which is preliminary data.</text>
</comment>
<sequence>MVDSLQIKQEIKQVIQQLLDEIPLTNQNLLVIGTSTSEVAGKSIGTSGSDQIAATLFQGIMEMKKEHGFHIAFQCCEHLNRALVVERITAENFGWIEVMAVPVSHAGGAMAAYAFRHLDNSVLVEQVQADAGIDIGDTLIGMHLKPVAVPIRAKQKTIGFAHVTMAKTRPKLIGGARAVYVQETTCE</sequence>
<dbReference type="PIRSF" id="PIRSF007510">
    <property type="entry name" value="UCP007510"/>
    <property type="match status" value="1"/>
</dbReference>
<organism evidence="2 3">
    <name type="scientific">Hazenella coriacea</name>
    <dbReference type="NCBI Taxonomy" id="1179467"/>
    <lineage>
        <taxon>Bacteria</taxon>
        <taxon>Bacillati</taxon>
        <taxon>Bacillota</taxon>
        <taxon>Bacilli</taxon>
        <taxon>Bacillales</taxon>
        <taxon>Thermoactinomycetaceae</taxon>
        <taxon>Hazenella</taxon>
    </lineage>
</organism>
<dbReference type="HAMAP" id="MF_00800">
    <property type="entry name" value="UPF0340"/>
    <property type="match status" value="1"/>
</dbReference>
<evidence type="ECO:0000313" key="2">
    <source>
        <dbReference type="EMBL" id="TCS95583.1"/>
    </source>
</evidence>
<dbReference type="SUPFAM" id="SSF110710">
    <property type="entry name" value="TTHA0583/YokD-like"/>
    <property type="match status" value="1"/>
</dbReference>
<dbReference type="InterPro" id="IPR028345">
    <property type="entry name" value="Antibiotic_NAT-like"/>
</dbReference>
<proteinExistence type="inferred from homology"/>
<dbReference type="EMBL" id="SMAG01000002">
    <property type="protein sequence ID" value="TCS95583.1"/>
    <property type="molecule type" value="Genomic_DNA"/>
</dbReference>
<keyword evidence="3" id="KW-1185">Reference proteome</keyword>
<dbReference type="AlphaFoldDB" id="A0A4R3L742"/>
<dbReference type="NCBIfam" id="TIGR01440">
    <property type="entry name" value="TIGR01440 family protein"/>
    <property type="match status" value="1"/>
</dbReference>
<dbReference type="Proteomes" id="UP000294937">
    <property type="component" value="Unassembled WGS sequence"/>
</dbReference>
<gene>
    <name evidence="2" type="ORF">EDD58_102157</name>
</gene>
<comment type="similarity">
    <text evidence="1">Belongs to the UPF0340 family.</text>
</comment>